<dbReference type="EMBL" id="CP033928">
    <property type="protein sequence ID" value="AZA62804.1"/>
    <property type="molecule type" value="Genomic_DNA"/>
</dbReference>
<dbReference type="Gene3D" id="2.180.10.10">
    <property type="entry name" value="RHS repeat-associated core"/>
    <property type="match status" value="1"/>
</dbReference>
<accession>A0A3G6N4X9</accession>
<evidence type="ECO:0000313" key="1">
    <source>
        <dbReference type="EMBL" id="AZA62804.1"/>
    </source>
</evidence>
<protein>
    <submittedName>
        <fullName evidence="1">RHS repeat-associated core domain-containing protein</fullName>
    </submittedName>
</protein>
<proteinExistence type="predicted"/>
<dbReference type="NCBIfam" id="TIGR03696">
    <property type="entry name" value="Rhs_assc_core"/>
    <property type="match status" value="1"/>
</dbReference>
<dbReference type="AlphaFoldDB" id="A0A3G6N4X9"/>
<dbReference type="RefSeq" id="WP_123887157.1">
    <property type="nucleotide sequence ID" value="NZ_CP033928.1"/>
</dbReference>
<name>A0A3G6N4X9_9FLAO</name>
<reference evidence="1 2" key="1">
    <citation type="submission" date="2018-11" db="EMBL/GenBank/DDBJ databases">
        <title>Proposal to divide the Flavobacteriaceae and reorganize its genera based on Amino Acid Identity values calculated from whole genome sequences.</title>
        <authorList>
            <person name="Nicholson A.C."/>
            <person name="Gulvik C.A."/>
            <person name="Whitney A.M."/>
            <person name="Humrighouse B.W."/>
            <person name="Bell M."/>
            <person name="Holmes B."/>
            <person name="Steigerwalt A."/>
            <person name="Villarma A."/>
            <person name="Sheth M."/>
            <person name="Batra D."/>
            <person name="Pryor J."/>
            <person name="Bernardet J.-F."/>
            <person name="Hugo C."/>
            <person name="Kampfer P."/>
            <person name="Newman J."/>
            <person name="Mcquiston J.R."/>
        </authorList>
    </citation>
    <scope>NUCLEOTIDE SEQUENCE [LARGE SCALE GENOMIC DNA]</scope>
    <source>
        <strain evidence="1 2">G0211</strain>
    </source>
</reference>
<evidence type="ECO:0000313" key="2">
    <source>
        <dbReference type="Proteomes" id="UP000269076"/>
    </source>
</evidence>
<organism evidence="1 2">
    <name type="scientific">Chryseobacterium indoltheticum</name>
    <dbReference type="NCBI Taxonomy" id="254"/>
    <lineage>
        <taxon>Bacteria</taxon>
        <taxon>Pseudomonadati</taxon>
        <taxon>Bacteroidota</taxon>
        <taxon>Flavobacteriia</taxon>
        <taxon>Flavobacteriales</taxon>
        <taxon>Weeksellaceae</taxon>
        <taxon>Chryseobacterium group</taxon>
        <taxon>Chryseobacterium</taxon>
    </lineage>
</organism>
<dbReference type="InterPro" id="IPR022385">
    <property type="entry name" value="Rhs_assc_core"/>
</dbReference>
<dbReference type="PANTHER" id="PTHR32305:SF15">
    <property type="entry name" value="PROTEIN RHSA-RELATED"/>
    <property type="match status" value="1"/>
</dbReference>
<dbReference type="InterPro" id="IPR050708">
    <property type="entry name" value="T6SS_VgrG/RHS"/>
</dbReference>
<dbReference type="PANTHER" id="PTHR32305">
    <property type="match status" value="1"/>
</dbReference>
<sequence length="424" mass="47256">MEKKQTDAFRTTEYIDGFQYKTETGIAGGTIGLQFFATSEGYFDFVNNRYIYQYVDHLGNVRLSFTREGGEAITVEKADYYAFGLKYGGYAGDRSGANYNYEYNGKELQEETGMYDYGARFYMPDIGRWGVVDPLAETSRRFSPYVYGNNNPVRFIDPDGRSAETFTGQDAQNAYWHFYFGGSVSNFNGTYNLGSSGGNDNYLTSSLSYFDGGGSSGGGSLSPWMQNYLDGNDFTDVGAKDCCPDLPKSNKEITPFGLGVEWLSGTGARSRNFTNGDLMTEMLKKHSNVENAREQILYNVLHGQKLEGTQSYRLGGIKGVGLYIKDYSTLLTGGLTGNLAVTFLGSYDLNWSATPNYRNHTISVEFVVKNSSTMQSASRPPVLGYLPIWQNTAGKAINEKFEKGWGSKTTQTIIWTEILKMKKW</sequence>
<dbReference type="Proteomes" id="UP000269076">
    <property type="component" value="Chromosome"/>
</dbReference>
<gene>
    <name evidence="1" type="ORF">EG340_18050</name>
</gene>